<reference evidence="2" key="1">
    <citation type="submission" date="2020-11" db="EMBL/GenBank/DDBJ databases">
        <authorList>
            <consortium name="DOE Joint Genome Institute"/>
            <person name="Ahrendt S."/>
            <person name="Riley R."/>
            <person name="Andreopoulos W."/>
            <person name="Labutti K."/>
            <person name="Pangilinan J."/>
            <person name="Ruiz-Duenas F.J."/>
            <person name="Barrasa J.M."/>
            <person name="Sanchez-Garcia M."/>
            <person name="Camarero S."/>
            <person name="Miyauchi S."/>
            <person name="Serrano A."/>
            <person name="Linde D."/>
            <person name="Babiker R."/>
            <person name="Drula E."/>
            <person name="Ayuso-Fernandez I."/>
            <person name="Pacheco R."/>
            <person name="Padilla G."/>
            <person name="Ferreira P."/>
            <person name="Barriuso J."/>
            <person name="Kellner H."/>
            <person name="Castanera R."/>
            <person name="Alfaro M."/>
            <person name="Ramirez L."/>
            <person name="Pisabarro A.G."/>
            <person name="Kuo A."/>
            <person name="Tritt A."/>
            <person name="Lipzen A."/>
            <person name="He G."/>
            <person name="Yan M."/>
            <person name="Ng V."/>
            <person name="Cullen D."/>
            <person name="Martin F."/>
            <person name="Rosso M.-N."/>
            <person name="Henrissat B."/>
            <person name="Hibbett D."/>
            <person name="Martinez A.T."/>
            <person name="Grigoriev I.V."/>
        </authorList>
    </citation>
    <scope>NUCLEOTIDE SEQUENCE</scope>
    <source>
        <strain evidence="2">AH 40177</strain>
    </source>
</reference>
<keyword evidence="1" id="KW-0175">Coiled coil</keyword>
<gene>
    <name evidence="2" type="ORF">BDP27DRAFT_1407531</name>
</gene>
<name>A0A9P5P979_9AGAR</name>
<proteinExistence type="predicted"/>
<dbReference type="Proteomes" id="UP000772434">
    <property type="component" value="Unassembled WGS sequence"/>
</dbReference>
<organism evidence="2 3">
    <name type="scientific">Rhodocollybia butyracea</name>
    <dbReference type="NCBI Taxonomy" id="206335"/>
    <lineage>
        <taxon>Eukaryota</taxon>
        <taxon>Fungi</taxon>
        <taxon>Dikarya</taxon>
        <taxon>Basidiomycota</taxon>
        <taxon>Agaricomycotina</taxon>
        <taxon>Agaricomycetes</taxon>
        <taxon>Agaricomycetidae</taxon>
        <taxon>Agaricales</taxon>
        <taxon>Marasmiineae</taxon>
        <taxon>Omphalotaceae</taxon>
        <taxon>Rhodocollybia</taxon>
    </lineage>
</organism>
<dbReference type="EMBL" id="JADNRY010000290">
    <property type="protein sequence ID" value="KAF9059618.1"/>
    <property type="molecule type" value="Genomic_DNA"/>
</dbReference>
<evidence type="ECO:0000256" key="1">
    <source>
        <dbReference type="SAM" id="Coils"/>
    </source>
</evidence>
<evidence type="ECO:0000313" key="2">
    <source>
        <dbReference type="EMBL" id="KAF9059618.1"/>
    </source>
</evidence>
<evidence type="ECO:0000313" key="3">
    <source>
        <dbReference type="Proteomes" id="UP000772434"/>
    </source>
</evidence>
<keyword evidence="3" id="KW-1185">Reference proteome</keyword>
<protein>
    <submittedName>
        <fullName evidence="2">Uncharacterized protein</fullName>
    </submittedName>
</protein>
<dbReference type="AlphaFoldDB" id="A0A9P5P979"/>
<comment type="caution">
    <text evidence="2">The sequence shown here is derived from an EMBL/GenBank/DDBJ whole genome shotgun (WGS) entry which is preliminary data.</text>
</comment>
<sequence length="165" mass="18523">MATLDPVAVLNHLEERAQTLSTLALRLDKLAWTNAEAAQTNAVLTLQLDEVRQKDNESHKRAEDLEKRMKTLEMKESLYKDMGVRYWLASGNGFDRRWYNSTQTLQNCIATLTKLENGGMKIAMNIEDSAMNIEDGVMKIEDSAMSIEDSVMLNFGNGSMNGSTN</sequence>
<feature type="coiled-coil region" evidence="1">
    <location>
        <begin position="34"/>
        <end position="82"/>
    </location>
</feature>
<accession>A0A9P5P979</accession>